<feature type="domain" description="DM2" evidence="2">
    <location>
        <begin position="147"/>
        <end position="224"/>
    </location>
</feature>
<protein>
    <submittedName>
        <fullName evidence="4">UDP-glycosyltransferase 79B30</fullName>
    </submittedName>
</protein>
<keyword evidence="4" id="KW-0808">Transferase</keyword>
<dbReference type="InterPro" id="IPR014876">
    <property type="entry name" value="DEK_C"/>
</dbReference>
<dbReference type="Gene3D" id="3.40.50.2000">
    <property type="entry name" value="Glycogen Phosphorylase B"/>
    <property type="match status" value="1"/>
</dbReference>
<dbReference type="Proteomes" id="UP000289340">
    <property type="component" value="Chromosome 8"/>
</dbReference>
<dbReference type="AlphaFoldDB" id="A0A445JN30"/>
<sequence>MVTEEEISEAVQSLLRESNPSRFTTLNQVVEELQAKLGHDLTHKIDFITAQINLLFGSRQPPQNPHRQLQQPKDHFAPPPNPNFHSAPVSVGFQLQNFSSSNAVVAAATAADASRIEAPSAPVVVEGNQVPKESTQTKVKRRGGPGGLTKICGVSPELQVIVGQPALSRTEIVKQLWAYIRKNNLQDPSNKRKIICNDELRVVFETDCTDMFKMNKLLSKHIIPLEPTKKPVPKKQKVDVESGTRSAEPTPSVIISDALANFFGITGREMLQSEVLRRIWEYIKVNQLECVMGSFRRSLAVKAFRHWGYLKFWAVIIFLGVHDADSILCDRLHGVNSSIVGTDLDHMLIRKENDVQESCQFLELSLGLELSGMPFLAALEPPKGLECVEAAFPQGFKERVQGRGIVCGGCVPNKKFILEHPSVGCFFTRCGSLSLPEAVVNKCQLELLPNHGEMVINGRGVCYCLKVRIEVEKLKAFKMVCVPKKVCAKL</sequence>
<dbReference type="InterPro" id="IPR036885">
    <property type="entry name" value="SWIB_MDM2_dom_sf"/>
</dbReference>
<dbReference type="SUPFAM" id="SSF53756">
    <property type="entry name" value="UDP-Glycosyltransferase/glycogen phosphorylase"/>
    <property type="match status" value="1"/>
</dbReference>
<dbReference type="PROSITE" id="PS51925">
    <property type="entry name" value="SWIB_MDM2"/>
    <property type="match status" value="1"/>
</dbReference>
<evidence type="ECO:0000259" key="2">
    <source>
        <dbReference type="PROSITE" id="PS51925"/>
    </source>
</evidence>
<accession>A0A445JN30</accession>
<reference evidence="4 5" key="1">
    <citation type="submission" date="2018-09" db="EMBL/GenBank/DDBJ databases">
        <title>A high-quality reference genome of wild soybean provides a powerful tool to mine soybean genomes.</title>
        <authorList>
            <person name="Xie M."/>
            <person name="Chung C.Y.L."/>
            <person name="Li M.-W."/>
            <person name="Wong F.-L."/>
            <person name="Chan T.-F."/>
            <person name="Lam H.-M."/>
        </authorList>
    </citation>
    <scope>NUCLEOTIDE SEQUENCE [LARGE SCALE GENOMIC DNA]</scope>
    <source>
        <strain evidence="5">cv. W05</strain>
        <tissue evidence="4">Hypocotyl of etiolated seedlings</tissue>
    </source>
</reference>
<dbReference type="PROSITE" id="PS51998">
    <property type="entry name" value="DEK_C"/>
    <property type="match status" value="1"/>
</dbReference>
<comment type="caution">
    <text evidence="4">The sequence shown here is derived from an EMBL/GenBank/DDBJ whole genome shotgun (WGS) entry which is preliminary data.</text>
</comment>
<name>A0A445JN30_GLYSO</name>
<dbReference type="EMBL" id="QZWG01000008">
    <property type="protein sequence ID" value="RZB99871.1"/>
    <property type="molecule type" value="Genomic_DNA"/>
</dbReference>
<evidence type="ECO:0000256" key="1">
    <source>
        <dbReference type="SAM" id="MobiDB-lite"/>
    </source>
</evidence>
<dbReference type="CDD" id="cd10567">
    <property type="entry name" value="SWIB-MDM2_like"/>
    <property type="match status" value="1"/>
</dbReference>
<dbReference type="SUPFAM" id="SSF47592">
    <property type="entry name" value="SWIB/MDM2 domain"/>
    <property type="match status" value="2"/>
</dbReference>
<proteinExistence type="predicted"/>
<dbReference type="Gene3D" id="1.10.245.10">
    <property type="entry name" value="SWIB/MDM2 domain"/>
    <property type="match status" value="2"/>
</dbReference>
<organism evidence="4 5">
    <name type="scientific">Glycine soja</name>
    <name type="common">Wild soybean</name>
    <dbReference type="NCBI Taxonomy" id="3848"/>
    <lineage>
        <taxon>Eukaryota</taxon>
        <taxon>Viridiplantae</taxon>
        <taxon>Streptophyta</taxon>
        <taxon>Embryophyta</taxon>
        <taxon>Tracheophyta</taxon>
        <taxon>Spermatophyta</taxon>
        <taxon>Magnoliopsida</taxon>
        <taxon>eudicotyledons</taxon>
        <taxon>Gunneridae</taxon>
        <taxon>Pentapetalae</taxon>
        <taxon>rosids</taxon>
        <taxon>fabids</taxon>
        <taxon>Fabales</taxon>
        <taxon>Fabaceae</taxon>
        <taxon>Papilionoideae</taxon>
        <taxon>50 kb inversion clade</taxon>
        <taxon>NPAAA clade</taxon>
        <taxon>indigoferoid/millettioid clade</taxon>
        <taxon>Phaseoleae</taxon>
        <taxon>Glycine</taxon>
        <taxon>Glycine subgen. Soja</taxon>
    </lineage>
</organism>
<evidence type="ECO:0000259" key="3">
    <source>
        <dbReference type="PROSITE" id="PS51998"/>
    </source>
</evidence>
<dbReference type="PANTHER" id="PTHR13844">
    <property type="entry name" value="SWI/SNF-RELATED MATRIX-ASSOCIATED ACTIN-DEPENDENT REGULATOR OF CHROMATIN SUBFAMILY D"/>
    <property type="match status" value="1"/>
</dbReference>
<evidence type="ECO:0000313" key="4">
    <source>
        <dbReference type="EMBL" id="RZB99871.1"/>
    </source>
</evidence>
<dbReference type="Pfam" id="PF08766">
    <property type="entry name" value="DEK_C"/>
    <property type="match status" value="1"/>
</dbReference>
<gene>
    <name evidence="4" type="ORF">D0Y65_022327</name>
</gene>
<dbReference type="GO" id="GO:0016740">
    <property type="term" value="F:transferase activity"/>
    <property type="evidence" value="ECO:0007669"/>
    <property type="project" value="UniProtKB-KW"/>
</dbReference>
<evidence type="ECO:0000313" key="5">
    <source>
        <dbReference type="Proteomes" id="UP000289340"/>
    </source>
</evidence>
<feature type="domain" description="DEK-C" evidence="3">
    <location>
        <begin position="1"/>
        <end position="57"/>
    </location>
</feature>
<keyword evidence="5" id="KW-1185">Reference proteome</keyword>
<dbReference type="Pfam" id="PF02201">
    <property type="entry name" value="SWIB"/>
    <property type="match status" value="2"/>
</dbReference>
<dbReference type="Gene3D" id="1.10.10.60">
    <property type="entry name" value="Homeodomain-like"/>
    <property type="match status" value="1"/>
</dbReference>
<dbReference type="SMART" id="SM00151">
    <property type="entry name" value="SWIB"/>
    <property type="match status" value="1"/>
</dbReference>
<dbReference type="InterPro" id="IPR019835">
    <property type="entry name" value="SWIB_domain"/>
</dbReference>
<feature type="region of interest" description="Disordered" evidence="1">
    <location>
        <begin position="58"/>
        <end position="88"/>
    </location>
</feature>
<dbReference type="InterPro" id="IPR003121">
    <property type="entry name" value="SWIB_MDM2_domain"/>
</dbReference>